<dbReference type="Pfam" id="PF17769">
    <property type="entry name" value="PurK_C"/>
    <property type="match status" value="1"/>
</dbReference>
<comment type="pathway">
    <text evidence="9">Purine metabolism; IMP biosynthesis via de novo pathway; 5-amino-1-(5-phospho-D-ribosyl)imidazole-4-carboxylate from 5-amino-1-(5-phospho-D-ribosyl)imidazole (N5-CAIR route): step 1/2.</text>
</comment>
<feature type="binding site" evidence="9">
    <location>
        <position position="250"/>
    </location>
    <ligand>
        <name>ATP</name>
        <dbReference type="ChEBI" id="CHEBI:30616"/>
    </ligand>
</feature>
<feature type="binding site" evidence="9">
    <location>
        <position position="290"/>
    </location>
    <ligand>
        <name>ATP</name>
        <dbReference type="ChEBI" id="CHEBI:30616"/>
    </ligand>
</feature>
<sequence>MGSKSDWPTMKLAAEMLDQFGVSYETKVVSAHRTPQLLADYASCAKERGIKVIIAGAGGAAHLPGMAAAFTSVPVLGVPVQSRALKGMDSLLSIVQMPKGIAVGTLAIGEAGAANAGILAAQILGTHDEAIMAKVEAFRNEQTEPYWRTQTLLRINQMHVLVLGAGQLARMMSLAGAPLNIQISAYDVGSGNIVHPLTQHVIGNGLENAIKQVDVITAEFEHIPHDVLDVCEASGKFLPSTQAIKAGGDRRIEKALLDDAGVRNAKYYVIETREDFDRAIEHVGMPMVLKSALGGYDGKGQWRLKETSQVESIWTEMAECIAATPTQAIVAEEFVPFNREVSLVGARGKDGSVEVYPLAENVHTNGVLSLSTAIDARELQKQAKQMFTAVANSLNYVGVLALEFFDVDGTLLVNEIAPRVHNSGHWTQQGAETCQFENHLRAVCGMPLGSTKLVRETSMINILGEDTLPDALLAMDGCHIHWYGKDKRVGRKMGHINVCGDYTGELNRRLCALTDVLDEEAFPAVHEFAKQWQA</sequence>
<reference evidence="12 13" key="1">
    <citation type="submission" date="2018-08" db="EMBL/GenBank/DDBJ databases">
        <title>Genomic taxonomy of the Vibrionaceae family.</title>
        <authorList>
            <person name="Gomez-Gil B."/>
            <person name="Tanaka M."/>
            <person name="Sawabe T."/>
            <person name="Enciso-Ibarra K."/>
        </authorList>
    </citation>
    <scope>NUCLEOTIDE SEQUENCE [LARGE SCALE GENOMIC DNA]</scope>
    <source>
        <strain evidence="12 13">CAIM 1831</strain>
    </source>
</reference>
<keyword evidence="6" id="KW-0210">Decarboxylase</keyword>
<evidence type="ECO:0000256" key="7">
    <source>
        <dbReference type="ARBA" id="ARBA00022840"/>
    </source>
</evidence>
<dbReference type="InterPro" id="IPR011054">
    <property type="entry name" value="Rudment_hybrid_motif"/>
</dbReference>
<evidence type="ECO:0000259" key="11">
    <source>
        <dbReference type="PROSITE" id="PS50975"/>
    </source>
</evidence>
<feature type="binding site" evidence="9">
    <location>
        <begin position="414"/>
        <end position="415"/>
    </location>
    <ligand>
        <name>ATP</name>
        <dbReference type="ChEBI" id="CHEBI:30616"/>
    </ligand>
</feature>
<name>A0ABM6YXS1_9VIBR</name>
<keyword evidence="13" id="KW-1185">Reference proteome</keyword>
<dbReference type="Proteomes" id="UP000262832">
    <property type="component" value="Chromosome I"/>
</dbReference>
<dbReference type="Gene3D" id="3.40.50.20">
    <property type="match status" value="1"/>
</dbReference>
<dbReference type="PANTHER" id="PTHR11609">
    <property type="entry name" value="PURINE BIOSYNTHESIS PROTEIN 6/7, PUR6/7"/>
    <property type="match status" value="1"/>
</dbReference>
<dbReference type="Pfam" id="PF22660">
    <property type="entry name" value="RS_preATP-grasp-like"/>
    <property type="match status" value="1"/>
</dbReference>
<dbReference type="InterPro" id="IPR013815">
    <property type="entry name" value="ATP_grasp_subdomain_1"/>
</dbReference>
<keyword evidence="10" id="KW-0413">Isomerase</keyword>
<dbReference type="SMART" id="SM01001">
    <property type="entry name" value="AIRC"/>
    <property type="match status" value="1"/>
</dbReference>
<evidence type="ECO:0000256" key="9">
    <source>
        <dbReference type="HAMAP-Rule" id="MF_01928"/>
    </source>
</evidence>
<comment type="subunit">
    <text evidence="9">Homodimer.</text>
</comment>
<dbReference type="Gene3D" id="3.30.1490.20">
    <property type="entry name" value="ATP-grasp fold, A domain"/>
    <property type="match status" value="1"/>
</dbReference>
<feature type="binding site" evidence="9">
    <location>
        <begin position="332"/>
        <end position="335"/>
    </location>
    <ligand>
        <name>ATP</name>
        <dbReference type="ChEBI" id="CHEBI:30616"/>
    </ligand>
</feature>
<keyword evidence="7 9" id="KW-0067">ATP-binding</keyword>
<feature type="binding site" evidence="9">
    <location>
        <begin position="295"/>
        <end position="301"/>
    </location>
    <ligand>
        <name>ATP</name>
        <dbReference type="ChEBI" id="CHEBI:30616"/>
    </ligand>
</feature>
<dbReference type="InterPro" id="IPR003135">
    <property type="entry name" value="ATP-grasp_carboxylate-amine"/>
</dbReference>
<dbReference type="Pfam" id="PF02222">
    <property type="entry name" value="ATP-grasp"/>
    <property type="match status" value="1"/>
</dbReference>
<evidence type="ECO:0000313" key="13">
    <source>
        <dbReference type="Proteomes" id="UP000262832"/>
    </source>
</evidence>
<comment type="catalytic activity">
    <reaction evidence="9">
        <text>5-amino-1-(5-phospho-beta-D-ribosyl)imidazole + hydrogencarbonate + ATP = 5-carboxyamino-1-(5-phospho-D-ribosyl)imidazole + ADP + phosphate + 2 H(+)</text>
        <dbReference type="Rhea" id="RHEA:19317"/>
        <dbReference type="ChEBI" id="CHEBI:15378"/>
        <dbReference type="ChEBI" id="CHEBI:17544"/>
        <dbReference type="ChEBI" id="CHEBI:30616"/>
        <dbReference type="ChEBI" id="CHEBI:43474"/>
        <dbReference type="ChEBI" id="CHEBI:58730"/>
        <dbReference type="ChEBI" id="CHEBI:137981"/>
        <dbReference type="ChEBI" id="CHEBI:456216"/>
        <dbReference type="EC" id="6.3.4.18"/>
    </reaction>
</comment>
<dbReference type="SUPFAM" id="SSF52255">
    <property type="entry name" value="N5-CAIR mutase (phosphoribosylaminoimidazole carboxylase, PurE)"/>
    <property type="match status" value="1"/>
</dbReference>
<keyword evidence="3 9" id="KW-0436">Ligase</keyword>
<comment type="similarity">
    <text evidence="10">Belongs to the AIR carboxylase family. Class I subfamily.</text>
</comment>
<feature type="domain" description="ATP-grasp" evidence="11">
    <location>
        <begin position="254"/>
        <end position="444"/>
    </location>
</feature>
<evidence type="ECO:0000256" key="2">
    <source>
        <dbReference type="ARBA" id="ARBA00006114"/>
    </source>
</evidence>
<organism evidence="12 13">
    <name type="scientific">Vibrio alfacsensis</name>
    <dbReference type="NCBI Taxonomy" id="1074311"/>
    <lineage>
        <taxon>Bacteria</taxon>
        <taxon>Pseudomonadati</taxon>
        <taxon>Pseudomonadota</taxon>
        <taxon>Gammaproteobacteria</taxon>
        <taxon>Vibrionales</taxon>
        <taxon>Vibrionaceae</taxon>
        <taxon>Vibrio</taxon>
    </lineage>
</organism>
<dbReference type="EC" id="6.3.4.18" evidence="9"/>
<proteinExistence type="inferred from homology"/>
<feature type="binding site" evidence="9">
    <location>
        <position position="363"/>
    </location>
    <ligand>
        <name>ATP</name>
        <dbReference type="ChEBI" id="CHEBI:30616"/>
    </ligand>
</feature>
<dbReference type="SUPFAM" id="SSF52440">
    <property type="entry name" value="PreATP-grasp domain"/>
    <property type="match status" value="1"/>
</dbReference>
<feature type="binding site" evidence="10">
    <location>
        <position position="3"/>
    </location>
    <ligand>
        <name>substrate</name>
    </ligand>
</feature>
<dbReference type="Gene3D" id="3.30.470.20">
    <property type="entry name" value="ATP-grasp fold, B domain"/>
    <property type="match status" value="1"/>
</dbReference>
<dbReference type="HAMAP" id="MF_01929">
    <property type="entry name" value="PurE_classI"/>
    <property type="match status" value="1"/>
</dbReference>
<dbReference type="Gene3D" id="3.40.50.1970">
    <property type="match status" value="1"/>
</dbReference>
<comment type="function">
    <text evidence="9">Catalyzes the ATP-dependent conversion of 5-aminoimidazole ribonucleotide (AIR) and HCO(3)(-) to N5-carboxyaminoimidazole ribonucleotide (N5-CAIR).</text>
</comment>
<dbReference type="InterPro" id="IPR011761">
    <property type="entry name" value="ATP-grasp"/>
</dbReference>
<keyword evidence="8" id="KW-0456">Lyase</keyword>
<evidence type="ECO:0000256" key="1">
    <source>
        <dbReference type="ARBA" id="ARBA00001244"/>
    </source>
</evidence>
<comment type="similarity">
    <text evidence="2">In the C-terminal section; belongs to the AIR carboxylase family. Class I subfamily.</text>
</comment>
<keyword evidence="4 9" id="KW-0547">Nucleotide-binding</keyword>
<dbReference type="InterPro" id="IPR016185">
    <property type="entry name" value="PreATP-grasp_dom_sf"/>
</dbReference>
<dbReference type="InterPro" id="IPR040686">
    <property type="entry name" value="PurK_C"/>
</dbReference>
<dbReference type="Pfam" id="PF00731">
    <property type="entry name" value="AIRC"/>
    <property type="match status" value="1"/>
</dbReference>
<dbReference type="InterPro" id="IPR000031">
    <property type="entry name" value="PurE_dom"/>
</dbReference>
<feature type="binding site" evidence="9">
    <location>
        <position position="340"/>
    </location>
    <ligand>
        <name>ATP</name>
        <dbReference type="ChEBI" id="CHEBI:30616"/>
    </ligand>
</feature>
<dbReference type="PROSITE" id="PS50975">
    <property type="entry name" value="ATP_GRASP"/>
    <property type="match status" value="1"/>
</dbReference>
<dbReference type="SUPFAM" id="SSF56059">
    <property type="entry name" value="Glutathione synthetase ATP-binding domain-like"/>
    <property type="match status" value="1"/>
</dbReference>
<comment type="pathway">
    <text evidence="10">Purine metabolism; IMP biosynthesis via de novo pathway; 5-amino-1-(5-phospho-D-ribosyl)imidazole-4-carboxylate from 5-amino-1-(5-phospho-D-ribosyl)imidazole (N5-CAIR route): step 2/2.</text>
</comment>
<protein>
    <recommendedName>
        <fullName evidence="9 10">Multifunctional fusion protein</fullName>
    </recommendedName>
    <domain>
        <recommendedName>
            <fullName evidence="9">N5-carboxyaminoimidazole ribonucleotide synthase</fullName>
            <shortName evidence="9">N5-CAIR synthase</shortName>
            <ecNumber evidence="9">6.3.4.18</ecNumber>
        </recommendedName>
        <alternativeName>
            <fullName evidence="9">5-(carboxyamino)imidazole ribonucleotide synthetase</fullName>
        </alternativeName>
    </domain>
    <domain>
        <recommendedName>
            <fullName evidence="10">N5-carboxyaminoimidazole ribonucleotide mutase</fullName>
            <shortName evidence="10">N5-CAIR mutase</shortName>
            <ecNumber evidence="10">5.4.99.18</ecNumber>
        </recommendedName>
        <alternativeName>
            <fullName evidence="10">5-(carboxyamino)imidazole ribonucleotide mutase</fullName>
        </alternativeName>
    </domain>
</protein>
<dbReference type="GO" id="GO:0034028">
    <property type="term" value="F:5-(carboxyamino)imidazole ribonucleotide synthase activity"/>
    <property type="evidence" value="ECO:0007669"/>
    <property type="project" value="UniProtKB-EC"/>
</dbReference>
<dbReference type="InterPro" id="IPR005875">
    <property type="entry name" value="PurK"/>
</dbReference>
<evidence type="ECO:0000256" key="5">
    <source>
        <dbReference type="ARBA" id="ARBA00022755"/>
    </source>
</evidence>
<comment type="catalytic activity">
    <reaction evidence="10">
        <text>5-carboxyamino-1-(5-phospho-D-ribosyl)imidazole + H(+) = 5-amino-1-(5-phospho-D-ribosyl)imidazole-4-carboxylate</text>
        <dbReference type="Rhea" id="RHEA:13193"/>
        <dbReference type="ChEBI" id="CHEBI:15378"/>
        <dbReference type="ChEBI" id="CHEBI:58730"/>
        <dbReference type="ChEBI" id="CHEBI:77657"/>
        <dbReference type="EC" id="5.4.99.18"/>
    </reaction>
</comment>
<dbReference type="InterPro" id="IPR054350">
    <property type="entry name" value="PurT/PurK_preATP-grasp"/>
</dbReference>
<evidence type="ECO:0000256" key="8">
    <source>
        <dbReference type="ARBA" id="ARBA00023239"/>
    </source>
</evidence>
<evidence type="ECO:0000256" key="4">
    <source>
        <dbReference type="ARBA" id="ARBA00022741"/>
    </source>
</evidence>
<dbReference type="EMBL" id="CP032093">
    <property type="protein sequence ID" value="AXY02432.1"/>
    <property type="molecule type" value="Genomic_DNA"/>
</dbReference>
<dbReference type="NCBIfam" id="TIGR01162">
    <property type="entry name" value="purE"/>
    <property type="match status" value="1"/>
</dbReference>
<comment type="catalytic activity">
    <reaction evidence="1">
        <text>5-amino-1-(5-phospho-D-ribosyl)imidazole-4-carboxylate + H(+) = 5-amino-1-(5-phospho-beta-D-ribosyl)imidazole + CO2</text>
        <dbReference type="Rhea" id="RHEA:10792"/>
        <dbReference type="ChEBI" id="CHEBI:15378"/>
        <dbReference type="ChEBI" id="CHEBI:16526"/>
        <dbReference type="ChEBI" id="CHEBI:77657"/>
        <dbReference type="ChEBI" id="CHEBI:137981"/>
        <dbReference type="EC" id="4.1.1.21"/>
    </reaction>
</comment>
<evidence type="ECO:0000313" key="12">
    <source>
        <dbReference type="EMBL" id="AXY02432.1"/>
    </source>
</evidence>
<dbReference type="NCBIfam" id="TIGR01161">
    <property type="entry name" value="purK"/>
    <property type="match status" value="1"/>
</dbReference>
<feature type="binding site" evidence="10">
    <location>
        <position position="6"/>
    </location>
    <ligand>
        <name>substrate</name>
    </ligand>
</feature>
<comment type="function">
    <text evidence="10">Catalyzes the conversion of N5-carboxyaminoimidazole ribonucleotide (N5-CAIR) to 4-carboxy-5-aminoimidazole ribonucleotide (CAIR).</text>
</comment>
<feature type="binding site" evidence="10">
    <location>
        <position position="33"/>
    </location>
    <ligand>
        <name>substrate</name>
    </ligand>
</feature>
<dbReference type="HAMAP" id="MF_01928">
    <property type="entry name" value="PurK"/>
    <property type="match status" value="1"/>
</dbReference>
<gene>
    <name evidence="9" type="primary">purK</name>
    <name evidence="10" type="synonym">purE</name>
    <name evidence="12" type="ORF">D1115_15075</name>
</gene>
<dbReference type="PANTHER" id="PTHR11609:SF5">
    <property type="entry name" value="PHOSPHORIBOSYLAMINOIMIDAZOLE CARBOXYLASE"/>
    <property type="match status" value="1"/>
</dbReference>
<comment type="similarity">
    <text evidence="9">Belongs to the PurK/PurT family.</text>
</comment>
<evidence type="ECO:0000256" key="3">
    <source>
        <dbReference type="ARBA" id="ARBA00022598"/>
    </source>
</evidence>
<dbReference type="EC" id="5.4.99.18" evidence="10"/>
<keyword evidence="5 10" id="KW-0658">Purine biosynthesis</keyword>
<evidence type="ECO:0000256" key="6">
    <source>
        <dbReference type="ARBA" id="ARBA00022793"/>
    </source>
</evidence>
<accession>A0ABM6YXS1</accession>
<dbReference type="InterPro" id="IPR033747">
    <property type="entry name" value="PurE_ClassI"/>
</dbReference>
<dbReference type="NCBIfam" id="NF004679">
    <property type="entry name" value="PRK06019.1-5"/>
    <property type="match status" value="1"/>
</dbReference>
<evidence type="ECO:0000256" key="10">
    <source>
        <dbReference type="HAMAP-Rule" id="MF_01929"/>
    </source>
</evidence>
<dbReference type="SUPFAM" id="SSF51246">
    <property type="entry name" value="Rudiment single hybrid motif"/>
    <property type="match status" value="1"/>
</dbReference>